<feature type="signal peptide" evidence="1">
    <location>
        <begin position="1"/>
        <end position="19"/>
    </location>
</feature>
<proteinExistence type="predicted"/>
<keyword evidence="1" id="KW-0732">Signal</keyword>
<evidence type="ECO:0008006" key="4">
    <source>
        <dbReference type="Google" id="ProtNLM"/>
    </source>
</evidence>
<accession>F4QSM3</accession>
<name>F4QSM3_9CAUL</name>
<organism evidence="2 3">
    <name type="scientific">Asticcacaulis biprosthecium C19</name>
    <dbReference type="NCBI Taxonomy" id="715226"/>
    <lineage>
        <taxon>Bacteria</taxon>
        <taxon>Pseudomonadati</taxon>
        <taxon>Pseudomonadota</taxon>
        <taxon>Alphaproteobacteria</taxon>
        <taxon>Caulobacterales</taxon>
        <taxon>Caulobacteraceae</taxon>
        <taxon>Asticcacaulis</taxon>
    </lineage>
</organism>
<evidence type="ECO:0000313" key="3">
    <source>
        <dbReference type="Proteomes" id="UP000006512"/>
    </source>
</evidence>
<dbReference type="Proteomes" id="UP000006512">
    <property type="component" value="Unassembled WGS sequence"/>
</dbReference>
<protein>
    <recommendedName>
        <fullName evidence="4">DUF4440 domain-containing protein</fullName>
    </recommendedName>
</protein>
<sequence>MGLFIGLLMTLAILGQASAQTCPRDATAELDMAVAQTLTAVQNGDAGTLLSVISDDGVAFNPEGEEVGYRALQTQFSNKSGRYCALFTCNGQRGALGAKFHRGTIDKQIDSRNGRATVFINANTNDELQLHYKLRNCRWELTGVAMVE</sequence>
<evidence type="ECO:0000256" key="1">
    <source>
        <dbReference type="SAM" id="SignalP"/>
    </source>
</evidence>
<dbReference type="AlphaFoldDB" id="F4QSM3"/>
<evidence type="ECO:0000313" key="2">
    <source>
        <dbReference type="EMBL" id="EGF89743.1"/>
    </source>
</evidence>
<keyword evidence="3" id="KW-1185">Reference proteome</keyword>
<dbReference type="HOGENOM" id="CLU_1755092_0_0_5"/>
<dbReference type="RefSeq" id="WP_006274938.1">
    <property type="nucleotide sequence ID" value="NZ_GL883080.1"/>
</dbReference>
<dbReference type="EMBL" id="GL883080">
    <property type="protein sequence ID" value="EGF89743.1"/>
    <property type="molecule type" value="Genomic_DNA"/>
</dbReference>
<feature type="chain" id="PRO_5003320411" description="DUF4440 domain-containing protein" evidence="1">
    <location>
        <begin position="20"/>
        <end position="148"/>
    </location>
</feature>
<gene>
    <name evidence="2" type="ORF">ABI_41660</name>
</gene>
<reference evidence="3" key="1">
    <citation type="submission" date="2011-03" db="EMBL/GenBank/DDBJ databases">
        <title>Draft genome sequence of Brevundimonas diminuta.</title>
        <authorList>
            <person name="Brown P.J.B."/>
            <person name="Buechlein A."/>
            <person name="Hemmerich C."/>
            <person name="Brun Y.V."/>
        </authorList>
    </citation>
    <scope>NUCLEOTIDE SEQUENCE [LARGE SCALE GENOMIC DNA]</scope>
    <source>
        <strain evidence="3">C19</strain>
    </source>
</reference>
<dbReference type="OrthoDB" id="7172739at2"/>